<name>D3VA49_XENNA</name>
<dbReference type="Proteomes" id="UP000008075">
    <property type="component" value="Chromosome"/>
</dbReference>
<protein>
    <submittedName>
        <fullName evidence="1">Uncharacterized protein</fullName>
    </submittedName>
</protein>
<evidence type="ECO:0000313" key="1">
    <source>
        <dbReference type="EMBL" id="CBJ91613.1"/>
    </source>
</evidence>
<evidence type="ECO:0000313" key="2">
    <source>
        <dbReference type="Proteomes" id="UP000008075"/>
    </source>
</evidence>
<organism evidence="1 2">
    <name type="scientific">Xenorhabdus nematophila (strain ATCC 19061 / DSM 3370 / CCUG 14189 / LMG 1036 / NCIMB 9965 / AN6)</name>
    <dbReference type="NCBI Taxonomy" id="406817"/>
    <lineage>
        <taxon>Bacteria</taxon>
        <taxon>Pseudomonadati</taxon>
        <taxon>Pseudomonadota</taxon>
        <taxon>Gammaproteobacteria</taxon>
        <taxon>Enterobacterales</taxon>
        <taxon>Morganellaceae</taxon>
        <taxon>Xenorhabdus</taxon>
    </lineage>
</organism>
<dbReference type="HOGENOM" id="CLU_2653671_0_0_6"/>
<reference evidence="1 2" key="1">
    <citation type="journal article" date="2011" name="PLoS ONE">
        <title>The entomopathogenic bacterial endosymbionts xenorhabdus and photorhabdus: convergent lifestyles from divergent genomes.</title>
        <authorList>
            <person name="Chaston J.M."/>
            <person name="Suen G."/>
            <person name="Tucker S.L."/>
            <person name="Andersen A.W."/>
            <person name="Bhasin A."/>
            <person name="Bode E."/>
            <person name="Bode H.B."/>
            <person name="Brachmann A.O."/>
            <person name="Cowles C.E."/>
            <person name="Cowles K.N."/>
            <person name="Darby C."/>
            <person name="de Leon L."/>
            <person name="Drace K."/>
            <person name="Du Z."/>
            <person name="Givaudan A."/>
            <person name="Herbert Tran E.E."/>
            <person name="Jewell K.A."/>
            <person name="Knack J.J."/>
            <person name="Krasomil-Osterfeld K.C."/>
            <person name="Kukor R."/>
            <person name="Lanois A."/>
            <person name="Latreille P."/>
            <person name="Leimgruber N.K."/>
            <person name="Lipke C.M."/>
            <person name="Liu R."/>
            <person name="Lu X."/>
            <person name="Martens E.C."/>
            <person name="Marri P.R."/>
            <person name="Medigue C."/>
            <person name="Menard M.L."/>
            <person name="Miller N.M."/>
            <person name="Morales-Soto N."/>
            <person name="Norton S."/>
            <person name="Ogier J.C."/>
            <person name="Orchard S.S."/>
            <person name="Park D."/>
            <person name="Park Y."/>
            <person name="Qurollo B.A."/>
            <person name="Sugar D.R."/>
            <person name="Richards G.R."/>
            <person name="Rouy Z."/>
            <person name="Slominski B."/>
            <person name="Slominski K."/>
            <person name="Snyder H."/>
            <person name="Tjaden B.C."/>
            <person name="van der Hoeven R."/>
            <person name="Welch R.D."/>
            <person name="Wheeler C."/>
            <person name="Xiang B."/>
            <person name="Barbazuk B."/>
            <person name="Gaudriault S."/>
            <person name="Goodner B."/>
            <person name="Slater S.C."/>
            <person name="Forst S."/>
            <person name="Goldman B.S."/>
            <person name="Goodrich-Blair H."/>
        </authorList>
    </citation>
    <scope>NUCLEOTIDE SEQUENCE [LARGE SCALE GENOMIC DNA]</scope>
    <source>
        <strain evidence="2">ATCC 19061 / DSM 3370 / CCUG 14189 / LMG 1036 / NCIMB 9965 / AN6</strain>
    </source>
</reference>
<proteinExistence type="predicted"/>
<keyword evidence="2" id="KW-1185">Reference proteome</keyword>
<dbReference type="KEGG" id="xne:XNC1_3580"/>
<dbReference type="AlphaFoldDB" id="D3VA49"/>
<gene>
    <name evidence="1" type="ordered locus">XNC1_3580</name>
</gene>
<sequence>MSPGIGHWAYLQNKVLGFWGDNLKHACYVEHDPEGTVDMIRYIGLKQKRSIVKPVWHCQVLYLDKCFYELFCYPIG</sequence>
<accession>D3VA49</accession>
<dbReference type="EMBL" id="FN667742">
    <property type="protein sequence ID" value="CBJ91613.1"/>
    <property type="molecule type" value="Genomic_DNA"/>
</dbReference>